<dbReference type="PANTHER" id="PTHR16684">
    <property type="entry name" value="CENTROMERE PROTEIN C"/>
    <property type="match status" value="1"/>
</dbReference>
<feature type="domain" description="Mif2/CENP-C cupin" evidence="5">
    <location>
        <begin position="48"/>
        <end position="130"/>
    </location>
</feature>
<evidence type="ECO:0000256" key="3">
    <source>
        <dbReference type="ARBA" id="ARBA00023125"/>
    </source>
</evidence>
<protein>
    <submittedName>
        <fullName evidence="6">CENP-C_C domain-containing protein</fullName>
    </submittedName>
</protein>
<dbReference type="Proteomes" id="UP000886998">
    <property type="component" value="Unassembled WGS sequence"/>
</dbReference>
<dbReference type="InterPro" id="IPR028386">
    <property type="entry name" value="CENP-C/Mif2/cnp3"/>
</dbReference>
<dbReference type="EMBL" id="BMAV01012765">
    <property type="protein sequence ID" value="GFY59730.1"/>
    <property type="molecule type" value="Genomic_DNA"/>
</dbReference>
<dbReference type="GO" id="GO:0019237">
    <property type="term" value="F:centromeric DNA binding"/>
    <property type="evidence" value="ECO:0007669"/>
    <property type="project" value="InterPro"/>
</dbReference>
<comment type="similarity">
    <text evidence="2">Belongs to the CENP-C/MIF2 family.</text>
</comment>
<gene>
    <name evidence="6" type="primary">AVEN_79958_1</name>
    <name evidence="6" type="ORF">TNIN_304131</name>
</gene>
<evidence type="ECO:0000256" key="4">
    <source>
        <dbReference type="ARBA" id="ARBA00023242"/>
    </source>
</evidence>
<dbReference type="Pfam" id="PF11699">
    <property type="entry name" value="CENP-C_C"/>
    <property type="match status" value="1"/>
</dbReference>
<dbReference type="GO" id="GO:0000776">
    <property type="term" value="C:kinetochore"/>
    <property type="evidence" value="ECO:0007669"/>
    <property type="project" value="InterPro"/>
</dbReference>
<sequence length="143" mass="16332">MKKVQTVENTPVVNPRTGETVHALLHRPFECLRWSMPPNEVERPPPYTVVKAFRSNSTSFGFVDISPLSVKETQYSPLDNLHYVLMKGHLEVVIQNTTFNFKSGDSWIVPLGAPFSFKNCSRSRALLSFTAFKSPFFQYQFAE</sequence>
<proteinExistence type="inferred from homology"/>
<dbReference type="InterPro" id="IPR025974">
    <property type="entry name" value="Mif2/CENP-C_cupin"/>
</dbReference>
<reference evidence="6" key="1">
    <citation type="submission" date="2020-08" db="EMBL/GenBank/DDBJ databases">
        <title>Multicomponent nature underlies the extraordinary mechanical properties of spider dragline silk.</title>
        <authorList>
            <person name="Kono N."/>
            <person name="Nakamura H."/>
            <person name="Mori M."/>
            <person name="Yoshida Y."/>
            <person name="Ohtoshi R."/>
            <person name="Malay A.D."/>
            <person name="Moran D.A.P."/>
            <person name="Tomita M."/>
            <person name="Numata K."/>
            <person name="Arakawa K."/>
        </authorList>
    </citation>
    <scope>NUCLEOTIDE SEQUENCE</scope>
</reference>
<dbReference type="SUPFAM" id="SSF51182">
    <property type="entry name" value="RmlC-like cupins"/>
    <property type="match status" value="1"/>
</dbReference>
<dbReference type="AlphaFoldDB" id="A0A8X7C8D0"/>
<comment type="subcellular location">
    <subcellularLocation>
        <location evidence="1">Nucleus</location>
    </subcellularLocation>
</comment>
<keyword evidence="3" id="KW-0238">DNA-binding</keyword>
<dbReference type="GO" id="GO:0051455">
    <property type="term" value="P:spindle attachment to meiosis I kinetochore"/>
    <property type="evidence" value="ECO:0007669"/>
    <property type="project" value="TreeGrafter"/>
</dbReference>
<dbReference type="OrthoDB" id="6437160at2759"/>
<evidence type="ECO:0000313" key="6">
    <source>
        <dbReference type="EMBL" id="GFY59730.1"/>
    </source>
</evidence>
<dbReference type="GO" id="GO:0051315">
    <property type="term" value="P:attachment of mitotic spindle microtubules to kinetochore"/>
    <property type="evidence" value="ECO:0007669"/>
    <property type="project" value="TreeGrafter"/>
</dbReference>
<keyword evidence="4" id="KW-0539">Nucleus</keyword>
<dbReference type="Gene3D" id="2.60.120.10">
    <property type="entry name" value="Jelly Rolls"/>
    <property type="match status" value="1"/>
</dbReference>
<accession>A0A8X7C8D0</accession>
<evidence type="ECO:0000259" key="5">
    <source>
        <dbReference type="Pfam" id="PF11699"/>
    </source>
</evidence>
<evidence type="ECO:0000313" key="7">
    <source>
        <dbReference type="Proteomes" id="UP000886998"/>
    </source>
</evidence>
<dbReference type="InterPro" id="IPR011051">
    <property type="entry name" value="RmlC_Cupin_sf"/>
</dbReference>
<dbReference type="GO" id="GO:0005634">
    <property type="term" value="C:nucleus"/>
    <property type="evidence" value="ECO:0007669"/>
    <property type="project" value="UniProtKB-SubCell"/>
</dbReference>
<dbReference type="InterPro" id="IPR014710">
    <property type="entry name" value="RmlC-like_jellyroll"/>
</dbReference>
<name>A0A8X7C8D0_9ARAC</name>
<organism evidence="6 7">
    <name type="scientific">Trichonephila inaurata madagascariensis</name>
    <dbReference type="NCBI Taxonomy" id="2747483"/>
    <lineage>
        <taxon>Eukaryota</taxon>
        <taxon>Metazoa</taxon>
        <taxon>Ecdysozoa</taxon>
        <taxon>Arthropoda</taxon>
        <taxon>Chelicerata</taxon>
        <taxon>Arachnida</taxon>
        <taxon>Araneae</taxon>
        <taxon>Araneomorphae</taxon>
        <taxon>Entelegynae</taxon>
        <taxon>Araneoidea</taxon>
        <taxon>Nephilidae</taxon>
        <taxon>Trichonephila</taxon>
        <taxon>Trichonephila inaurata</taxon>
    </lineage>
</organism>
<keyword evidence="7" id="KW-1185">Reference proteome</keyword>
<evidence type="ECO:0000256" key="2">
    <source>
        <dbReference type="ARBA" id="ARBA00010291"/>
    </source>
</evidence>
<evidence type="ECO:0000256" key="1">
    <source>
        <dbReference type="ARBA" id="ARBA00004123"/>
    </source>
</evidence>
<dbReference type="GO" id="GO:0051382">
    <property type="term" value="P:kinetochore assembly"/>
    <property type="evidence" value="ECO:0007669"/>
    <property type="project" value="InterPro"/>
</dbReference>
<comment type="caution">
    <text evidence="6">The sequence shown here is derived from an EMBL/GenBank/DDBJ whole genome shotgun (WGS) entry which is preliminary data.</text>
</comment>
<dbReference type="PANTHER" id="PTHR16684:SF11">
    <property type="entry name" value="CENTROMERE PROTEIN C"/>
    <property type="match status" value="1"/>
</dbReference>